<dbReference type="EMBL" id="CP032412">
    <property type="protein sequence ID" value="AYB45969.1"/>
    <property type="molecule type" value="Genomic_DNA"/>
</dbReference>
<evidence type="ECO:0000259" key="4">
    <source>
        <dbReference type="PROSITE" id="PS01124"/>
    </source>
</evidence>
<dbReference type="InterPro" id="IPR050204">
    <property type="entry name" value="AraC_XylS_family_regulators"/>
</dbReference>
<dbReference type="InterPro" id="IPR018060">
    <property type="entry name" value="HTH_AraC"/>
</dbReference>
<dbReference type="SUPFAM" id="SSF51215">
    <property type="entry name" value="Regulatory protein AraC"/>
    <property type="match status" value="1"/>
</dbReference>
<gene>
    <name evidence="5" type="ORF">D5F53_22925</name>
</gene>
<dbReference type="InterPro" id="IPR014710">
    <property type="entry name" value="RmlC-like_jellyroll"/>
</dbReference>
<dbReference type="GO" id="GO:0003700">
    <property type="term" value="F:DNA-binding transcription factor activity"/>
    <property type="evidence" value="ECO:0007669"/>
    <property type="project" value="InterPro"/>
</dbReference>
<organism evidence="5 6">
    <name type="scientific">Paenibacillus lautus</name>
    <name type="common">Bacillus lautus</name>
    <dbReference type="NCBI Taxonomy" id="1401"/>
    <lineage>
        <taxon>Bacteria</taxon>
        <taxon>Bacillati</taxon>
        <taxon>Bacillota</taxon>
        <taxon>Bacilli</taxon>
        <taxon>Bacillales</taxon>
        <taxon>Paenibacillaceae</taxon>
        <taxon>Paenibacillus</taxon>
    </lineage>
</organism>
<dbReference type="SMART" id="SM00342">
    <property type="entry name" value="HTH_ARAC"/>
    <property type="match status" value="1"/>
</dbReference>
<dbReference type="Gene3D" id="1.10.10.60">
    <property type="entry name" value="Homeodomain-like"/>
    <property type="match status" value="1"/>
</dbReference>
<keyword evidence="2" id="KW-0238">DNA-binding</keyword>
<name>A0A385TQ96_PAELA</name>
<dbReference type="Pfam" id="PF12833">
    <property type="entry name" value="HTH_18"/>
    <property type="match status" value="1"/>
</dbReference>
<dbReference type="GO" id="GO:0043565">
    <property type="term" value="F:sequence-specific DNA binding"/>
    <property type="evidence" value="ECO:0007669"/>
    <property type="project" value="InterPro"/>
</dbReference>
<evidence type="ECO:0000256" key="1">
    <source>
        <dbReference type="ARBA" id="ARBA00023015"/>
    </source>
</evidence>
<evidence type="ECO:0000313" key="5">
    <source>
        <dbReference type="EMBL" id="AYB45969.1"/>
    </source>
</evidence>
<dbReference type="PANTHER" id="PTHR46796">
    <property type="entry name" value="HTH-TYPE TRANSCRIPTIONAL ACTIVATOR RHAS-RELATED"/>
    <property type="match status" value="1"/>
</dbReference>
<sequence>MPDIIFLRDPDLPFLEIKQCDALDHLAYKKHFHEEISIGVIEQGATRVWSAGKRYEAAQGHIVHFPPLLPHACHPENPADWKYTMIFIHPRWLDPAPARYHLSQSHMPILQPKYQNDRCRNLIHSCRTGLQQKATPLEIESMLMALMRETGLLQEESASVPGGNVLESPAMLRAKQYLDHHYKDRITLDTLQDISGISKFHLIRMFTETYHLAPHAYQNLLRINYAKEQLLQGKAIADVASESGFYDQSHFTRAFAGCVGTTPLRYAKAASS</sequence>
<dbReference type="KEGG" id="plw:D5F53_22925"/>
<keyword evidence="6" id="KW-1185">Reference proteome</keyword>
<feature type="domain" description="HTH araC/xylS-type" evidence="4">
    <location>
        <begin position="172"/>
        <end position="269"/>
    </location>
</feature>
<dbReference type="Pfam" id="PF02311">
    <property type="entry name" value="AraC_binding"/>
    <property type="match status" value="1"/>
</dbReference>
<accession>A0A385TQ96</accession>
<dbReference type="PANTHER" id="PTHR46796:SF2">
    <property type="entry name" value="TRANSCRIPTIONAL REGULATORY PROTEIN"/>
    <property type="match status" value="1"/>
</dbReference>
<dbReference type="AlphaFoldDB" id="A0A385TQ96"/>
<evidence type="ECO:0000313" key="6">
    <source>
        <dbReference type="Proteomes" id="UP000266552"/>
    </source>
</evidence>
<reference evidence="5 6" key="1">
    <citation type="submission" date="2018-09" db="EMBL/GenBank/DDBJ databases">
        <title>Genome Sequence of Paenibacillus lautus Strain E7593-69, Azo Dye-Degrading Bacteria, Isolated from Commercial Tattoo Inks.</title>
        <authorList>
            <person name="Nho S.W."/>
            <person name="Kim S.-J."/>
            <person name="Kweon O."/>
            <person name="Cerniglia C.E."/>
        </authorList>
    </citation>
    <scope>NUCLEOTIDE SEQUENCE [LARGE SCALE GENOMIC DNA]</scope>
    <source>
        <strain evidence="5 6">E7593-69</strain>
    </source>
</reference>
<dbReference type="InterPro" id="IPR003313">
    <property type="entry name" value="AraC-bd"/>
</dbReference>
<evidence type="ECO:0000256" key="2">
    <source>
        <dbReference type="ARBA" id="ARBA00023125"/>
    </source>
</evidence>
<dbReference type="RefSeq" id="WP_119849607.1">
    <property type="nucleotide sequence ID" value="NZ_CP032412.1"/>
</dbReference>
<dbReference type="PROSITE" id="PS01124">
    <property type="entry name" value="HTH_ARAC_FAMILY_2"/>
    <property type="match status" value="1"/>
</dbReference>
<evidence type="ECO:0000256" key="3">
    <source>
        <dbReference type="ARBA" id="ARBA00023163"/>
    </source>
</evidence>
<dbReference type="InterPro" id="IPR037923">
    <property type="entry name" value="HTH-like"/>
</dbReference>
<dbReference type="InterPro" id="IPR009057">
    <property type="entry name" value="Homeodomain-like_sf"/>
</dbReference>
<dbReference type="Proteomes" id="UP000266552">
    <property type="component" value="Chromosome"/>
</dbReference>
<dbReference type="Gene3D" id="2.60.120.10">
    <property type="entry name" value="Jelly Rolls"/>
    <property type="match status" value="1"/>
</dbReference>
<protein>
    <submittedName>
        <fullName evidence="5">AraC family transcriptional regulator</fullName>
    </submittedName>
</protein>
<keyword evidence="1" id="KW-0805">Transcription regulation</keyword>
<dbReference type="SUPFAM" id="SSF46689">
    <property type="entry name" value="Homeodomain-like"/>
    <property type="match status" value="2"/>
</dbReference>
<proteinExistence type="predicted"/>
<keyword evidence="3" id="KW-0804">Transcription</keyword>